<accession>A0A0N5BIL3</accession>
<dbReference type="PANTHER" id="PTHR13452">
    <property type="entry name" value="THUMP DOMAIN CONTAINING PROTEIN 1-RELATED"/>
    <property type="match status" value="1"/>
</dbReference>
<evidence type="ECO:0000313" key="5">
    <source>
        <dbReference type="WBParaSite" id="SPAL_0000579300.1"/>
    </source>
</evidence>
<dbReference type="STRING" id="174720.A0A0N5BIL3"/>
<reference evidence="5" key="1">
    <citation type="submission" date="2017-02" db="UniProtKB">
        <authorList>
            <consortium name="WormBaseParasite"/>
        </authorList>
    </citation>
    <scope>IDENTIFICATION</scope>
</reference>
<dbReference type="SUPFAM" id="SSF143437">
    <property type="entry name" value="THUMP domain-like"/>
    <property type="match status" value="1"/>
</dbReference>
<dbReference type="PROSITE" id="PS51165">
    <property type="entry name" value="THUMP"/>
    <property type="match status" value="1"/>
</dbReference>
<name>A0A0N5BIL3_STREA</name>
<dbReference type="GO" id="GO:0006400">
    <property type="term" value="P:tRNA modification"/>
    <property type="evidence" value="ECO:0007669"/>
    <property type="project" value="InterPro"/>
</dbReference>
<evidence type="ECO:0000256" key="1">
    <source>
        <dbReference type="PROSITE-ProRule" id="PRU00529"/>
    </source>
</evidence>
<proteinExistence type="predicted"/>
<sequence length="297" mass="33927">MGGPPTKKRKQTYNHNVGANKRVESGIFGLFFTCDGHEKQAVGEAKSLIDDAVQEMGLVNTSIEEDDKTKGEENNPKEEKEEDIVDALAKEIAAENDKSKRGNKLWSRQQPTGCKNSIFLTTPQITNSKDIYNICDKIVHKCQESLNTRYLQRIEPVEVTCEVNETTIEENIKALIDDHFREDLWVDFRPTFAINFRSRNNGKIKKNWVIEMIGSYMKENYKHLRVDLNKPNLMINVSIVCRSALLGIVQSYSERRKLSLRPNSEAELNAKMNREKDKVEEVAVKEDAKSEAETEAC</sequence>
<protein>
    <submittedName>
        <fullName evidence="5">THUMP domain-containing protein</fullName>
    </submittedName>
</protein>
<dbReference type="InterPro" id="IPR040183">
    <property type="entry name" value="THUMPD1-like"/>
</dbReference>
<dbReference type="WBParaSite" id="SPAL_0000579300.1">
    <property type="protein sequence ID" value="SPAL_0000579300.1"/>
    <property type="gene ID" value="SPAL_0000579300"/>
</dbReference>
<dbReference type="Gene3D" id="3.30.2300.10">
    <property type="entry name" value="THUMP superfamily"/>
    <property type="match status" value="1"/>
</dbReference>
<dbReference type="GO" id="GO:0003723">
    <property type="term" value="F:RNA binding"/>
    <property type="evidence" value="ECO:0007669"/>
    <property type="project" value="UniProtKB-UniRule"/>
</dbReference>
<evidence type="ECO:0000313" key="4">
    <source>
        <dbReference type="Proteomes" id="UP000046392"/>
    </source>
</evidence>
<dbReference type="Pfam" id="PF02926">
    <property type="entry name" value="THUMP"/>
    <property type="match status" value="1"/>
</dbReference>
<dbReference type="Proteomes" id="UP000046392">
    <property type="component" value="Unplaced"/>
</dbReference>
<dbReference type="CDD" id="cd11717">
    <property type="entry name" value="THUMP_THUMPD1_like"/>
    <property type="match status" value="1"/>
</dbReference>
<feature type="compositionally biased region" description="Basic and acidic residues" evidence="2">
    <location>
        <begin position="67"/>
        <end position="79"/>
    </location>
</feature>
<dbReference type="InterPro" id="IPR004114">
    <property type="entry name" value="THUMP_dom"/>
</dbReference>
<dbReference type="PANTHER" id="PTHR13452:SF10">
    <property type="entry name" value="THUMP DOMAIN-CONTAINING PROTEIN 1"/>
    <property type="match status" value="1"/>
</dbReference>
<dbReference type="AlphaFoldDB" id="A0A0N5BIL3"/>
<evidence type="ECO:0000259" key="3">
    <source>
        <dbReference type="PROSITE" id="PS51165"/>
    </source>
</evidence>
<keyword evidence="4" id="KW-1185">Reference proteome</keyword>
<keyword evidence="1" id="KW-0694">RNA-binding</keyword>
<feature type="region of interest" description="Disordered" evidence="2">
    <location>
        <begin position="59"/>
        <end position="81"/>
    </location>
</feature>
<dbReference type="SMART" id="SM00981">
    <property type="entry name" value="THUMP"/>
    <property type="match status" value="1"/>
</dbReference>
<evidence type="ECO:0000256" key="2">
    <source>
        <dbReference type="SAM" id="MobiDB-lite"/>
    </source>
</evidence>
<feature type="domain" description="THUMP" evidence="3">
    <location>
        <begin position="133"/>
        <end position="250"/>
    </location>
</feature>
<organism evidence="4 5">
    <name type="scientific">Strongyloides papillosus</name>
    <name type="common">Intestinal threadworm</name>
    <dbReference type="NCBI Taxonomy" id="174720"/>
    <lineage>
        <taxon>Eukaryota</taxon>
        <taxon>Metazoa</taxon>
        <taxon>Ecdysozoa</taxon>
        <taxon>Nematoda</taxon>
        <taxon>Chromadorea</taxon>
        <taxon>Rhabditida</taxon>
        <taxon>Tylenchina</taxon>
        <taxon>Panagrolaimomorpha</taxon>
        <taxon>Strongyloidoidea</taxon>
        <taxon>Strongyloididae</taxon>
        <taxon>Strongyloides</taxon>
    </lineage>
</organism>